<feature type="transmembrane region" description="Helical" evidence="7">
    <location>
        <begin position="281"/>
        <end position="300"/>
    </location>
</feature>
<feature type="transmembrane region" description="Helical" evidence="7">
    <location>
        <begin position="96"/>
        <end position="117"/>
    </location>
</feature>
<keyword evidence="5 7" id="KW-1133">Transmembrane helix</keyword>
<feature type="transmembrane region" description="Helical" evidence="7">
    <location>
        <begin position="221"/>
        <end position="239"/>
    </location>
</feature>
<comment type="subcellular location">
    <subcellularLocation>
        <location evidence="1">Cell membrane</location>
        <topology evidence="1">Multi-pass membrane protein</topology>
    </subcellularLocation>
</comment>
<dbReference type="PANTHER" id="PTHR30106:SF2">
    <property type="entry name" value="UPF0324 INNER MEMBRANE PROTEIN YEIH"/>
    <property type="match status" value="1"/>
</dbReference>
<dbReference type="Pfam" id="PF03601">
    <property type="entry name" value="Cons_hypoth698"/>
    <property type="match status" value="1"/>
</dbReference>
<feature type="transmembrane region" description="Helical" evidence="7">
    <location>
        <begin position="251"/>
        <end position="269"/>
    </location>
</feature>
<feature type="transmembrane region" description="Helical" evidence="7">
    <location>
        <begin position="307"/>
        <end position="329"/>
    </location>
</feature>
<dbReference type="NCBIfam" id="TIGR00698">
    <property type="entry name" value="YeiH family putative sulfate export transporter"/>
    <property type="match status" value="1"/>
</dbReference>
<evidence type="ECO:0000256" key="5">
    <source>
        <dbReference type="ARBA" id="ARBA00022989"/>
    </source>
</evidence>
<dbReference type="EMBL" id="JBHTJN010000009">
    <property type="protein sequence ID" value="MFD0966085.1"/>
    <property type="molecule type" value="Genomic_DNA"/>
</dbReference>
<dbReference type="PANTHER" id="PTHR30106">
    <property type="entry name" value="INNER MEMBRANE PROTEIN YEIH-RELATED"/>
    <property type="match status" value="1"/>
</dbReference>
<evidence type="ECO:0000313" key="9">
    <source>
        <dbReference type="Proteomes" id="UP001596996"/>
    </source>
</evidence>
<evidence type="ECO:0000256" key="7">
    <source>
        <dbReference type="SAM" id="Phobius"/>
    </source>
</evidence>
<proteinExistence type="inferred from homology"/>
<dbReference type="InterPro" id="IPR004630">
    <property type="entry name" value="UPF0324_YeiH-like"/>
</dbReference>
<keyword evidence="3" id="KW-1003">Cell membrane</keyword>
<evidence type="ECO:0000256" key="1">
    <source>
        <dbReference type="ARBA" id="ARBA00004651"/>
    </source>
</evidence>
<reference evidence="9" key="1">
    <citation type="journal article" date="2019" name="Int. J. Syst. Evol. Microbiol.">
        <title>The Global Catalogue of Microorganisms (GCM) 10K type strain sequencing project: providing services to taxonomists for standard genome sequencing and annotation.</title>
        <authorList>
            <consortium name="The Broad Institute Genomics Platform"/>
            <consortium name="The Broad Institute Genome Sequencing Center for Infectious Disease"/>
            <person name="Wu L."/>
            <person name="Ma J."/>
        </authorList>
    </citation>
    <scope>NUCLEOTIDE SEQUENCE [LARGE SCALE GENOMIC DNA]</scope>
    <source>
        <strain evidence="9">CCUG 61707</strain>
    </source>
</reference>
<comment type="caution">
    <text evidence="8">The sequence shown here is derived from an EMBL/GenBank/DDBJ whole genome shotgun (WGS) entry which is preliminary data.</text>
</comment>
<feature type="transmembrane region" description="Helical" evidence="7">
    <location>
        <begin position="153"/>
        <end position="174"/>
    </location>
</feature>
<sequence>MKQLSYLPGLILTLVIAGVATFLARTQLALQWHFGALTIAILIGIICGNTFYQHISHYTQSGVAFSKGFLLRTGIVLYGFRITLQDIGQVGASAVLSDAVLLVATFFVTCWIGIKLLKIDKQIVQMTAAGCSICGAAAIMATEPVVKAQPYKVSVAVALIVIFGTISMFLYPLMYPFLIDYLGTEQFGIYIGSTIHEVAQVYAAGSTINPAVADTAVISKMIRVMMLAPFLFTLSYYVNKNESQGKITMPFFALYFILVAVVNSFNLIQPELVDWLIELDTILLMMSMSALGLTTNILSIKQAGTKPLLLGALVSVWLILGGFLINLFFHSIFN</sequence>
<name>A0ABW3I816_9PAST</name>
<keyword evidence="6 7" id="KW-0472">Membrane</keyword>
<evidence type="ECO:0000256" key="2">
    <source>
        <dbReference type="ARBA" id="ARBA00007977"/>
    </source>
</evidence>
<dbReference type="RefSeq" id="WP_380819797.1">
    <property type="nucleotide sequence ID" value="NZ_JBHTJN010000009.1"/>
</dbReference>
<dbReference type="InterPro" id="IPR018383">
    <property type="entry name" value="UPF0324_pro"/>
</dbReference>
<evidence type="ECO:0000256" key="6">
    <source>
        <dbReference type="ARBA" id="ARBA00023136"/>
    </source>
</evidence>
<organism evidence="8 9">
    <name type="scientific">Seminibacterium arietis</name>
    <dbReference type="NCBI Taxonomy" id="1173502"/>
    <lineage>
        <taxon>Bacteria</taxon>
        <taxon>Pseudomonadati</taxon>
        <taxon>Pseudomonadota</taxon>
        <taxon>Gammaproteobacteria</taxon>
        <taxon>Pasteurellales</taxon>
        <taxon>Pasteurellaceae</taxon>
        <taxon>Seminibacterium</taxon>
    </lineage>
</organism>
<feature type="transmembrane region" description="Helical" evidence="7">
    <location>
        <begin position="32"/>
        <end position="52"/>
    </location>
</feature>
<keyword evidence="4 7" id="KW-0812">Transmembrane</keyword>
<dbReference type="Proteomes" id="UP001596996">
    <property type="component" value="Unassembled WGS sequence"/>
</dbReference>
<evidence type="ECO:0000256" key="3">
    <source>
        <dbReference type="ARBA" id="ARBA00022475"/>
    </source>
</evidence>
<evidence type="ECO:0000256" key="4">
    <source>
        <dbReference type="ARBA" id="ARBA00022692"/>
    </source>
</evidence>
<evidence type="ECO:0000313" key="8">
    <source>
        <dbReference type="EMBL" id="MFD0966085.1"/>
    </source>
</evidence>
<gene>
    <name evidence="8" type="ORF">ACFQ02_04360</name>
</gene>
<protein>
    <submittedName>
        <fullName evidence="8">YeiH family protein</fullName>
    </submittedName>
</protein>
<feature type="transmembrane region" description="Helical" evidence="7">
    <location>
        <begin position="6"/>
        <end position="25"/>
    </location>
</feature>
<accession>A0ABW3I816</accession>
<feature type="transmembrane region" description="Helical" evidence="7">
    <location>
        <begin position="64"/>
        <end position="84"/>
    </location>
</feature>
<keyword evidence="9" id="KW-1185">Reference proteome</keyword>
<comment type="similarity">
    <text evidence="2">Belongs to the UPF0324 family.</text>
</comment>